<accession>A0A9P0AC08</accession>
<dbReference type="GO" id="GO:0006629">
    <property type="term" value="P:lipid metabolic process"/>
    <property type="evidence" value="ECO:0007669"/>
    <property type="project" value="InterPro"/>
</dbReference>
<dbReference type="EMBL" id="OU963865">
    <property type="protein sequence ID" value="CAH0389323.1"/>
    <property type="molecule type" value="Genomic_DNA"/>
</dbReference>
<evidence type="ECO:0008006" key="4">
    <source>
        <dbReference type="Google" id="ProtNLM"/>
    </source>
</evidence>
<dbReference type="Gene3D" id="3.40.50.1820">
    <property type="entry name" value="alpha/beta hydrolase"/>
    <property type="match status" value="2"/>
</dbReference>
<dbReference type="InterPro" id="IPR029058">
    <property type="entry name" value="AB_hydrolase_fold"/>
</dbReference>
<keyword evidence="3" id="KW-1185">Reference proteome</keyword>
<dbReference type="InterPro" id="IPR003386">
    <property type="entry name" value="LACT/PDAT_acylTrfase"/>
</dbReference>
<dbReference type="SUPFAM" id="SSF53474">
    <property type="entry name" value="alpha/beta-Hydrolases"/>
    <property type="match status" value="1"/>
</dbReference>
<proteinExistence type="predicted"/>
<organism evidence="2 3">
    <name type="scientific">Bemisia tabaci</name>
    <name type="common">Sweetpotato whitefly</name>
    <name type="synonym">Aleurodes tabaci</name>
    <dbReference type="NCBI Taxonomy" id="7038"/>
    <lineage>
        <taxon>Eukaryota</taxon>
        <taxon>Metazoa</taxon>
        <taxon>Ecdysozoa</taxon>
        <taxon>Arthropoda</taxon>
        <taxon>Hexapoda</taxon>
        <taxon>Insecta</taxon>
        <taxon>Pterygota</taxon>
        <taxon>Neoptera</taxon>
        <taxon>Paraneoptera</taxon>
        <taxon>Hemiptera</taxon>
        <taxon>Sternorrhyncha</taxon>
        <taxon>Aleyrodoidea</taxon>
        <taxon>Aleyrodidae</taxon>
        <taxon>Aleyrodinae</taxon>
        <taxon>Bemisia</taxon>
    </lineage>
</organism>
<dbReference type="OrthoDB" id="190846at2759"/>
<evidence type="ECO:0000313" key="2">
    <source>
        <dbReference type="EMBL" id="CAH0389323.1"/>
    </source>
</evidence>
<dbReference type="GO" id="GO:0008374">
    <property type="term" value="F:O-acyltransferase activity"/>
    <property type="evidence" value="ECO:0007669"/>
    <property type="project" value="InterPro"/>
</dbReference>
<reference evidence="2" key="1">
    <citation type="submission" date="2021-12" db="EMBL/GenBank/DDBJ databases">
        <authorList>
            <person name="King R."/>
        </authorList>
    </citation>
    <scope>NUCLEOTIDE SEQUENCE</scope>
</reference>
<sequence length="423" mass="47689">MLRRLNCCLVLFMFLVGLESCGLLHAQFIPGLDESGEQSSEAPTRTPVIFIPGDGGSQLNAKLNKTSTVHYLCTKQTNDYFNIWLNLELLVPIVIDCLIDNLQLHYDNKTRTTSNSPGVDIQIPGWGNSTVVEWIDPSSASSGAYFSHLAAALLPLGYDRGASLRGAPYDFRKAPNENQDFFTKMKLLVEDTYQQNNNTPVLLVAHSMGGPMSLLFLQDQTQAWKDKYIRAMVTLSGAWGGSIKALKVFAIGDDLGEYFLRSSVLRGVQMTMPSVAWLLPSDLFWKPNEVFIETESRNYTLEDYEDFFNDISYPTGWEMRKDVHKYAQRFAPPGVEVHCLHGYGVNTVEKMIYKKGKWPGGYPTFSFGDGDGTVNKRSLEGCVYWTGKQKQKVYHQVFPKVDHMDILQDKNVVSYIQNLLVKL</sequence>
<name>A0A9P0AC08_BEMTA</name>
<dbReference type="Pfam" id="PF02450">
    <property type="entry name" value="LCAT"/>
    <property type="match status" value="1"/>
</dbReference>
<evidence type="ECO:0000313" key="3">
    <source>
        <dbReference type="Proteomes" id="UP001152759"/>
    </source>
</evidence>
<dbReference type="PANTHER" id="PTHR11440">
    <property type="entry name" value="LECITHIN-CHOLESTEROL ACYLTRANSFERASE-RELATED"/>
    <property type="match status" value="1"/>
</dbReference>
<keyword evidence="1" id="KW-0732">Signal</keyword>
<feature type="chain" id="PRO_5040460340" description="Group XV phospholipase A2" evidence="1">
    <location>
        <begin position="27"/>
        <end position="423"/>
    </location>
</feature>
<dbReference type="Proteomes" id="UP001152759">
    <property type="component" value="Chromosome 4"/>
</dbReference>
<evidence type="ECO:0000256" key="1">
    <source>
        <dbReference type="SAM" id="SignalP"/>
    </source>
</evidence>
<dbReference type="AlphaFoldDB" id="A0A9P0AC08"/>
<gene>
    <name evidence="2" type="ORF">BEMITA_LOCUS8161</name>
</gene>
<protein>
    <recommendedName>
        <fullName evidence="4">Group XV phospholipase A2</fullName>
    </recommendedName>
</protein>
<feature type="signal peptide" evidence="1">
    <location>
        <begin position="1"/>
        <end position="26"/>
    </location>
</feature>